<comment type="caution">
    <text evidence="1">The sequence shown here is derived from an EMBL/GenBank/DDBJ whole genome shotgun (WGS) entry which is preliminary data.</text>
</comment>
<dbReference type="Proteomes" id="UP000318052">
    <property type="component" value="Unassembled WGS sequence"/>
</dbReference>
<name>A0ABY3GQ13_9ACTN</name>
<dbReference type="EMBL" id="VOGX01000078">
    <property type="protein sequence ID" value="TWV17203.1"/>
    <property type="molecule type" value="Genomic_DNA"/>
</dbReference>
<protein>
    <submittedName>
        <fullName evidence="1">Short chain dehydrogenase</fullName>
    </submittedName>
</protein>
<feature type="non-terminal residue" evidence="1">
    <location>
        <position position="1"/>
    </location>
</feature>
<evidence type="ECO:0000313" key="1">
    <source>
        <dbReference type="EMBL" id="TWV17203.1"/>
    </source>
</evidence>
<accession>A0ABY3GQ13</accession>
<gene>
    <name evidence="1" type="ORF">FRZ02_31075</name>
</gene>
<evidence type="ECO:0000313" key="2">
    <source>
        <dbReference type="Proteomes" id="UP000318052"/>
    </source>
</evidence>
<reference evidence="2" key="1">
    <citation type="journal article" date="2019" name="Microbiol. Resour. Announc.">
        <title>Draft Genomic Sequences of Streptomyces misionensis and Streptomyces albidoflavus, bacteria applied for phytopathogen biocontrol.</title>
        <authorList>
            <person name="Pylro V."/>
            <person name="Dias A."/>
            <person name="Andreote F."/>
            <person name="Varani A."/>
            <person name="Andreote C."/>
            <person name="Bernardo E."/>
            <person name="Martins T."/>
        </authorList>
    </citation>
    <scope>NUCLEOTIDE SEQUENCE [LARGE SCALE GENOMIC DNA]</scope>
    <source>
        <strain evidence="2">77</strain>
    </source>
</reference>
<proteinExistence type="predicted"/>
<keyword evidence="2" id="KW-1185">Reference proteome</keyword>
<organism evidence="1 2">
    <name type="scientific">Streptomyces albidoflavus</name>
    <dbReference type="NCBI Taxonomy" id="1886"/>
    <lineage>
        <taxon>Bacteria</taxon>
        <taxon>Bacillati</taxon>
        <taxon>Actinomycetota</taxon>
        <taxon>Actinomycetes</taxon>
        <taxon>Kitasatosporales</taxon>
        <taxon>Streptomycetaceae</taxon>
        <taxon>Streptomyces</taxon>
        <taxon>Streptomyces albidoflavus group</taxon>
    </lineage>
</organism>
<sequence>ARGILLGTVESAKFPALYAATAPEAGGGRLYGPSGPGHLGGPPAEQKLYSRLRSIEDARRVWRLSEELTGVTFPGN</sequence>